<evidence type="ECO:0008006" key="12">
    <source>
        <dbReference type="Google" id="ProtNLM"/>
    </source>
</evidence>
<dbReference type="PATRIC" id="fig|1335757.3.peg.420"/>
<feature type="transmembrane region" description="Helical" evidence="9">
    <location>
        <begin position="60"/>
        <end position="80"/>
    </location>
</feature>
<feature type="transmembrane region" description="Helical" evidence="9">
    <location>
        <begin position="255"/>
        <end position="276"/>
    </location>
</feature>
<dbReference type="STRING" id="1335757.SPICUR_02120"/>
<dbReference type="eggNOG" id="COG0559">
    <property type="taxonomic scope" value="Bacteria"/>
</dbReference>
<keyword evidence="6 9" id="KW-1133">Transmembrane helix</keyword>
<evidence type="ECO:0000256" key="2">
    <source>
        <dbReference type="ARBA" id="ARBA00022448"/>
    </source>
</evidence>
<name>U5T1L6_9GAMM</name>
<dbReference type="HOGENOM" id="CLU_039929_2_2_6"/>
<evidence type="ECO:0000256" key="4">
    <source>
        <dbReference type="ARBA" id="ARBA00022692"/>
    </source>
</evidence>
<dbReference type="InterPro" id="IPR052157">
    <property type="entry name" value="BCAA_transport_permease"/>
</dbReference>
<dbReference type="Pfam" id="PF02653">
    <property type="entry name" value="BPD_transp_2"/>
    <property type="match status" value="1"/>
</dbReference>
<dbReference type="CDD" id="cd06582">
    <property type="entry name" value="TM_PBP1_LivH_like"/>
    <property type="match status" value="1"/>
</dbReference>
<feature type="transmembrane region" description="Helical" evidence="9">
    <location>
        <begin position="137"/>
        <end position="157"/>
    </location>
</feature>
<dbReference type="RefSeq" id="WP_023365571.1">
    <property type="nucleotide sequence ID" value="NC_022664.1"/>
</dbReference>
<evidence type="ECO:0000256" key="3">
    <source>
        <dbReference type="ARBA" id="ARBA00022475"/>
    </source>
</evidence>
<sequence>MGIDQLASTALTALFSVSFLLIASVGLAVIFGMMGVINLAHGEFLMMGAYATLVATKAGVPFPLAVLLATLGLAVFGAIVEKSIIQFLYGRLFDTLLATWGLGMILYQLAILMFGASTSGIGLPMGSFHVGGYSMPVYYLFLTAVTGITFIAVYLIFVKTRYGIMARAAIQNPSMAASVGIETKRINTITFSLGAGLAGLAGGLLVPAFPATPDMGLAFVSKAFLAVVMAGPLTLTGTFASMGGLGGLSSLTSSIFTSVAGDVAFFVVTIVILRFFPNGISRGWRGKL</sequence>
<protein>
    <recommendedName>
        <fullName evidence="12">ABC transporter permease</fullName>
    </recommendedName>
</protein>
<gene>
    <name evidence="10" type="ORF">SPICUR_02120</name>
</gene>
<evidence type="ECO:0000313" key="11">
    <source>
        <dbReference type="Proteomes" id="UP000017640"/>
    </source>
</evidence>
<comment type="subcellular location">
    <subcellularLocation>
        <location evidence="1">Cell inner membrane</location>
        <topology evidence="1">Multi-pass membrane protein</topology>
    </subcellularLocation>
</comment>
<dbReference type="Proteomes" id="UP000017640">
    <property type="component" value="Chromosome"/>
</dbReference>
<feature type="transmembrane region" description="Helical" evidence="9">
    <location>
        <begin position="223"/>
        <end position="248"/>
    </location>
</feature>
<dbReference type="PANTHER" id="PTHR11795:SF447">
    <property type="entry name" value="ABC TRANSPORTER PERMEASE PROTEIN"/>
    <property type="match status" value="1"/>
</dbReference>
<dbReference type="GO" id="GO:0006865">
    <property type="term" value="P:amino acid transport"/>
    <property type="evidence" value="ECO:0007669"/>
    <property type="project" value="UniProtKB-KW"/>
</dbReference>
<keyword evidence="3" id="KW-1003">Cell membrane</keyword>
<feature type="transmembrane region" description="Helical" evidence="9">
    <location>
        <begin position="92"/>
        <end position="117"/>
    </location>
</feature>
<evidence type="ECO:0000256" key="8">
    <source>
        <dbReference type="ARBA" id="ARBA00037998"/>
    </source>
</evidence>
<feature type="transmembrane region" description="Helical" evidence="9">
    <location>
        <begin position="12"/>
        <end position="40"/>
    </location>
</feature>
<dbReference type="KEGG" id="spiu:SPICUR_02120"/>
<dbReference type="OrthoDB" id="9807115at2"/>
<dbReference type="InterPro" id="IPR001851">
    <property type="entry name" value="ABC_transp_permease"/>
</dbReference>
<keyword evidence="5" id="KW-0029">Amino-acid transport</keyword>
<proteinExistence type="inferred from homology"/>
<keyword evidence="4 9" id="KW-0812">Transmembrane</keyword>
<dbReference type="AlphaFoldDB" id="U5T1L6"/>
<comment type="similarity">
    <text evidence="8">Belongs to the binding-protein-dependent transport system permease family. LivHM subfamily.</text>
</comment>
<dbReference type="GO" id="GO:0005886">
    <property type="term" value="C:plasma membrane"/>
    <property type="evidence" value="ECO:0007669"/>
    <property type="project" value="UniProtKB-SubCell"/>
</dbReference>
<keyword evidence="11" id="KW-1185">Reference proteome</keyword>
<dbReference type="PANTHER" id="PTHR11795">
    <property type="entry name" value="BRANCHED-CHAIN AMINO ACID TRANSPORT SYSTEM PERMEASE PROTEIN LIVH"/>
    <property type="match status" value="1"/>
</dbReference>
<keyword evidence="2" id="KW-0813">Transport</keyword>
<evidence type="ECO:0000256" key="1">
    <source>
        <dbReference type="ARBA" id="ARBA00004429"/>
    </source>
</evidence>
<evidence type="ECO:0000256" key="9">
    <source>
        <dbReference type="SAM" id="Phobius"/>
    </source>
</evidence>
<dbReference type="GO" id="GO:0022857">
    <property type="term" value="F:transmembrane transporter activity"/>
    <property type="evidence" value="ECO:0007669"/>
    <property type="project" value="InterPro"/>
</dbReference>
<feature type="transmembrane region" description="Helical" evidence="9">
    <location>
        <begin position="191"/>
        <end position="211"/>
    </location>
</feature>
<evidence type="ECO:0000256" key="5">
    <source>
        <dbReference type="ARBA" id="ARBA00022970"/>
    </source>
</evidence>
<organism evidence="10 11">
    <name type="scientific">Spiribacter curvatus</name>
    <dbReference type="NCBI Taxonomy" id="1335757"/>
    <lineage>
        <taxon>Bacteria</taxon>
        <taxon>Pseudomonadati</taxon>
        <taxon>Pseudomonadota</taxon>
        <taxon>Gammaproteobacteria</taxon>
        <taxon>Chromatiales</taxon>
        <taxon>Ectothiorhodospiraceae</taxon>
        <taxon>Spiribacter</taxon>
    </lineage>
</organism>
<evidence type="ECO:0000256" key="6">
    <source>
        <dbReference type="ARBA" id="ARBA00022989"/>
    </source>
</evidence>
<accession>U5T1L6</accession>
<reference evidence="10 11" key="1">
    <citation type="journal article" date="2013" name="BMC Genomics">
        <title>Genomes of "Spiribacter", a streamlined, successful halophilic bacterium.</title>
        <authorList>
            <person name="Lopez-Perez M."/>
            <person name="Ghai R."/>
            <person name="Leon M.J."/>
            <person name="Rodriguez-Olmos A."/>
            <person name="Copa-Patino J.L."/>
            <person name="Soliveri J."/>
            <person name="Sanchez-Porro C."/>
            <person name="Ventosa A."/>
            <person name="Rodriguez-Valera F."/>
        </authorList>
    </citation>
    <scope>NUCLEOTIDE SEQUENCE [LARGE SCALE GENOMIC DNA]</scope>
    <source>
        <strain evidence="10 11">UAH-SP71</strain>
    </source>
</reference>
<evidence type="ECO:0000313" key="10">
    <source>
        <dbReference type="EMBL" id="AGY91439.1"/>
    </source>
</evidence>
<evidence type="ECO:0000256" key="7">
    <source>
        <dbReference type="ARBA" id="ARBA00023136"/>
    </source>
</evidence>
<keyword evidence="7 9" id="KW-0472">Membrane</keyword>
<dbReference type="EMBL" id="CP005990">
    <property type="protein sequence ID" value="AGY91439.1"/>
    <property type="molecule type" value="Genomic_DNA"/>
</dbReference>